<protein>
    <recommendedName>
        <fullName evidence="3">RNase H type-1 domain-containing protein</fullName>
    </recommendedName>
</protein>
<evidence type="ECO:0000313" key="1">
    <source>
        <dbReference type="EMBL" id="KAK8981896.1"/>
    </source>
</evidence>
<dbReference type="EMBL" id="JBBPBN010000087">
    <property type="protein sequence ID" value="KAK8981896.1"/>
    <property type="molecule type" value="Genomic_DNA"/>
</dbReference>
<dbReference type="Proteomes" id="UP001396334">
    <property type="component" value="Unassembled WGS sequence"/>
</dbReference>
<evidence type="ECO:0008006" key="3">
    <source>
        <dbReference type="Google" id="ProtNLM"/>
    </source>
</evidence>
<gene>
    <name evidence="1" type="ORF">V6N11_072885</name>
</gene>
<sequence length="88" mass="10098">MDEERLGCARPRDITHGSYHWVPAEEGWEMQHRPWIVRLQHVRREGNTVADMLSKTAIRGDFDVHYFDAPTATLMALMHADNSGGPVR</sequence>
<comment type="caution">
    <text evidence="1">The sequence shown here is derived from an EMBL/GenBank/DDBJ whole genome shotgun (WGS) entry which is preliminary data.</text>
</comment>
<name>A0ABR2P0F7_9ROSI</name>
<reference evidence="1 2" key="1">
    <citation type="journal article" date="2024" name="G3 (Bethesda)">
        <title>Genome assembly of Hibiscus sabdariffa L. provides insights into metabolisms of medicinal natural products.</title>
        <authorList>
            <person name="Kim T."/>
        </authorList>
    </citation>
    <scope>NUCLEOTIDE SEQUENCE [LARGE SCALE GENOMIC DNA]</scope>
    <source>
        <strain evidence="1">TK-2024</strain>
        <tissue evidence="1">Old leaves</tissue>
    </source>
</reference>
<accession>A0ABR2P0F7</accession>
<proteinExistence type="predicted"/>
<keyword evidence="2" id="KW-1185">Reference proteome</keyword>
<organism evidence="1 2">
    <name type="scientific">Hibiscus sabdariffa</name>
    <name type="common">roselle</name>
    <dbReference type="NCBI Taxonomy" id="183260"/>
    <lineage>
        <taxon>Eukaryota</taxon>
        <taxon>Viridiplantae</taxon>
        <taxon>Streptophyta</taxon>
        <taxon>Embryophyta</taxon>
        <taxon>Tracheophyta</taxon>
        <taxon>Spermatophyta</taxon>
        <taxon>Magnoliopsida</taxon>
        <taxon>eudicotyledons</taxon>
        <taxon>Gunneridae</taxon>
        <taxon>Pentapetalae</taxon>
        <taxon>rosids</taxon>
        <taxon>malvids</taxon>
        <taxon>Malvales</taxon>
        <taxon>Malvaceae</taxon>
        <taxon>Malvoideae</taxon>
        <taxon>Hibiscus</taxon>
    </lineage>
</organism>
<evidence type="ECO:0000313" key="2">
    <source>
        <dbReference type="Proteomes" id="UP001396334"/>
    </source>
</evidence>